<sequence length="91" mass="10849">MQVIPHAFEEIVGKIDEKSFILYQANHSPLSPPESVCDDSDSEVEFEEEERDPPFNHKTDPRVREYHTRLHKRYNGMLTYLHKRVSSSYWK</sequence>
<organism evidence="2 3">
    <name type="scientific">Basidiobolus ranarum</name>
    <dbReference type="NCBI Taxonomy" id="34480"/>
    <lineage>
        <taxon>Eukaryota</taxon>
        <taxon>Fungi</taxon>
        <taxon>Fungi incertae sedis</taxon>
        <taxon>Zoopagomycota</taxon>
        <taxon>Entomophthoromycotina</taxon>
        <taxon>Basidiobolomycetes</taxon>
        <taxon>Basidiobolales</taxon>
        <taxon>Basidiobolaceae</taxon>
        <taxon>Basidiobolus</taxon>
    </lineage>
</organism>
<feature type="region of interest" description="Disordered" evidence="1">
    <location>
        <begin position="28"/>
        <end position="60"/>
    </location>
</feature>
<gene>
    <name evidence="2" type="ORF">K7432_017946</name>
</gene>
<evidence type="ECO:0000313" key="2">
    <source>
        <dbReference type="EMBL" id="KAK9663761.1"/>
    </source>
</evidence>
<protein>
    <submittedName>
        <fullName evidence="2">Uncharacterized protein</fullName>
    </submittedName>
</protein>
<comment type="caution">
    <text evidence="2">The sequence shown here is derived from an EMBL/GenBank/DDBJ whole genome shotgun (WGS) entry which is preliminary data.</text>
</comment>
<name>A0ABR2VKZ2_9FUNG</name>
<keyword evidence="3" id="KW-1185">Reference proteome</keyword>
<reference evidence="2 3" key="1">
    <citation type="submission" date="2023-04" db="EMBL/GenBank/DDBJ databases">
        <title>Genome of Basidiobolus ranarum AG-B5.</title>
        <authorList>
            <person name="Stajich J.E."/>
            <person name="Carter-House D."/>
            <person name="Gryganskyi A."/>
        </authorList>
    </citation>
    <scope>NUCLEOTIDE SEQUENCE [LARGE SCALE GENOMIC DNA]</scope>
    <source>
        <strain evidence="2 3">AG-B5</strain>
    </source>
</reference>
<feature type="compositionally biased region" description="Acidic residues" evidence="1">
    <location>
        <begin position="36"/>
        <end position="51"/>
    </location>
</feature>
<accession>A0ABR2VKZ2</accession>
<dbReference type="EMBL" id="JASJQH010011604">
    <property type="protein sequence ID" value="KAK9663761.1"/>
    <property type="molecule type" value="Genomic_DNA"/>
</dbReference>
<proteinExistence type="predicted"/>
<dbReference type="Proteomes" id="UP001479436">
    <property type="component" value="Unassembled WGS sequence"/>
</dbReference>
<evidence type="ECO:0000256" key="1">
    <source>
        <dbReference type="SAM" id="MobiDB-lite"/>
    </source>
</evidence>
<evidence type="ECO:0000313" key="3">
    <source>
        <dbReference type="Proteomes" id="UP001479436"/>
    </source>
</evidence>